<dbReference type="OrthoDB" id="9798935at2"/>
<dbReference type="AlphaFoldDB" id="A0A317KWI9"/>
<keyword evidence="5" id="KW-1185">Reference proteome</keyword>
<keyword evidence="2" id="KW-1133">Transmembrane helix</keyword>
<dbReference type="CDD" id="cd22786">
    <property type="entry name" value="DPBB_YuiC-like"/>
    <property type="match status" value="1"/>
</dbReference>
<evidence type="ECO:0000313" key="5">
    <source>
        <dbReference type="Proteomes" id="UP000245624"/>
    </source>
</evidence>
<evidence type="ECO:0000256" key="2">
    <source>
        <dbReference type="SAM" id="Phobius"/>
    </source>
</evidence>
<evidence type="ECO:0000259" key="3">
    <source>
        <dbReference type="PROSITE" id="PS51109"/>
    </source>
</evidence>
<sequence>MLKRLFSLRNLLNNKDFVYAVTLFAIIGTISFLFYEISKAEVTVVQEGEATTVRTHANTVEEVLKQLNIHVAEHDKLSHKLNDIVSSEMKIEHTVADQVIVRQNGEEKVYYTTADRVEDFVGEVDLNLREHDQLSVAMDNKIKDGMIVDILKAFQVTINDAGQKEKVWTIGATVEELLAKTDTTLSELDRVEPKQSAKIKDASVINITRVEKVTDVVEEPKEFATVKQSDASLTKGTEEVVSEGENGVIAKHYEVVLENGEEVSRELIKEEVKKESQDKVVAVGTKEVQETQQPTPSSTDTKTVATAEKNTVRTTVSRGSESSSKTIYMHATAYNWDCPSCDGRGLTSTGYDLKANPNGVVAVDPSVIPLGTKVWVEGYGYAVARDTGGSIKGNRIDVHMPTQKQAMSFGSKRVKVKILE</sequence>
<gene>
    <name evidence="4" type="ORF">DLJ74_13610</name>
</gene>
<dbReference type="InterPro" id="IPR036908">
    <property type="entry name" value="RlpA-like_sf"/>
</dbReference>
<dbReference type="InterPro" id="IPR010611">
    <property type="entry name" value="3D_dom"/>
</dbReference>
<feature type="transmembrane region" description="Helical" evidence="2">
    <location>
        <begin position="16"/>
        <end position="35"/>
    </location>
</feature>
<proteinExistence type="predicted"/>
<accession>A0A317KWI9</accession>
<dbReference type="GO" id="GO:0019867">
    <property type="term" value="C:outer membrane"/>
    <property type="evidence" value="ECO:0007669"/>
    <property type="project" value="InterPro"/>
</dbReference>
<dbReference type="SMART" id="SM01208">
    <property type="entry name" value="G5"/>
    <property type="match status" value="1"/>
</dbReference>
<dbReference type="InterPro" id="IPR051933">
    <property type="entry name" value="Resuscitation_pf_RpfB"/>
</dbReference>
<reference evidence="4 5" key="1">
    <citation type="submission" date="2018-05" db="EMBL/GenBank/DDBJ databases">
        <title>Genomic analysis of Gracilibacillus dipsosauri DD1 reveals novel features of a salt-tolerant amylase.</title>
        <authorList>
            <person name="Deutch C.E."/>
            <person name="Yang S."/>
        </authorList>
    </citation>
    <scope>NUCLEOTIDE SEQUENCE [LARGE SCALE GENOMIC DNA]</scope>
    <source>
        <strain evidence="4 5">DD1</strain>
    </source>
</reference>
<dbReference type="Gene3D" id="2.20.230.10">
    <property type="entry name" value="Resuscitation-promoting factor rpfb"/>
    <property type="match status" value="1"/>
</dbReference>
<evidence type="ECO:0000256" key="1">
    <source>
        <dbReference type="ARBA" id="ARBA00022729"/>
    </source>
</evidence>
<dbReference type="GO" id="GO:0004553">
    <property type="term" value="F:hydrolase activity, hydrolyzing O-glycosyl compounds"/>
    <property type="evidence" value="ECO:0007669"/>
    <property type="project" value="InterPro"/>
</dbReference>
<dbReference type="InterPro" id="IPR007137">
    <property type="entry name" value="DUF348"/>
</dbReference>
<dbReference type="Pfam" id="PF06725">
    <property type="entry name" value="3D"/>
    <property type="match status" value="1"/>
</dbReference>
<keyword evidence="1" id="KW-0732">Signal</keyword>
<keyword evidence="2" id="KW-0812">Transmembrane</keyword>
<organism evidence="4 5">
    <name type="scientific">Gracilibacillus dipsosauri</name>
    <dbReference type="NCBI Taxonomy" id="178340"/>
    <lineage>
        <taxon>Bacteria</taxon>
        <taxon>Bacillati</taxon>
        <taxon>Bacillota</taxon>
        <taxon>Bacilli</taxon>
        <taxon>Bacillales</taxon>
        <taxon>Bacillaceae</taxon>
        <taxon>Gracilibacillus</taxon>
    </lineage>
</organism>
<comment type="caution">
    <text evidence="4">The sequence shown here is derived from an EMBL/GenBank/DDBJ whole genome shotgun (WGS) entry which is preliminary data.</text>
</comment>
<dbReference type="PANTHER" id="PTHR39160:SF4">
    <property type="entry name" value="RESUSCITATION-PROMOTING FACTOR RPFB"/>
    <property type="match status" value="1"/>
</dbReference>
<dbReference type="PROSITE" id="PS51109">
    <property type="entry name" value="G5"/>
    <property type="match status" value="1"/>
</dbReference>
<dbReference type="SUPFAM" id="SSF50685">
    <property type="entry name" value="Barwin-like endoglucanases"/>
    <property type="match status" value="1"/>
</dbReference>
<dbReference type="Proteomes" id="UP000245624">
    <property type="component" value="Unassembled WGS sequence"/>
</dbReference>
<dbReference type="Gene3D" id="2.40.40.10">
    <property type="entry name" value="RlpA-like domain"/>
    <property type="match status" value="1"/>
</dbReference>
<dbReference type="PANTHER" id="PTHR39160">
    <property type="entry name" value="CELL WALL-BINDING PROTEIN YOCH"/>
    <property type="match status" value="1"/>
</dbReference>
<keyword evidence="2" id="KW-0472">Membrane</keyword>
<evidence type="ECO:0000313" key="4">
    <source>
        <dbReference type="EMBL" id="PWU67842.1"/>
    </source>
</evidence>
<dbReference type="EMBL" id="QGTD01000012">
    <property type="protein sequence ID" value="PWU67842.1"/>
    <property type="molecule type" value="Genomic_DNA"/>
</dbReference>
<dbReference type="Pfam" id="PF03990">
    <property type="entry name" value="DUF348"/>
    <property type="match status" value="3"/>
</dbReference>
<dbReference type="GO" id="GO:0009254">
    <property type="term" value="P:peptidoglycan turnover"/>
    <property type="evidence" value="ECO:0007669"/>
    <property type="project" value="InterPro"/>
</dbReference>
<dbReference type="InterPro" id="IPR011098">
    <property type="entry name" value="G5_dom"/>
</dbReference>
<feature type="domain" description="G5" evidence="3">
    <location>
        <begin position="207"/>
        <end position="287"/>
    </location>
</feature>
<protein>
    <submittedName>
        <fullName evidence="4">DUF348 domain-containing protein</fullName>
    </submittedName>
</protein>
<dbReference type="RefSeq" id="WP_054861442.1">
    <property type="nucleotide sequence ID" value="NZ_JAJUIE010000017.1"/>
</dbReference>
<dbReference type="Pfam" id="PF07501">
    <property type="entry name" value="G5"/>
    <property type="match status" value="1"/>
</dbReference>
<name>A0A317KWI9_9BACI</name>